<evidence type="ECO:0000259" key="1">
    <source>
        <dbReference type="Pfam" id="PF00535"/>
    </source>
</evidence>
<sequence>MATYNGARFVRHQLESILDGLGPGDEVVVVDDASTDDTADVVAAVEDGRIRLIRSETNRGYVKAFEAAIAEATREIIFLSDQDDEWVPGRRALLVEALRDRSIAAGDLVLLPDDAPLRSPLTGRPWHLQALPSGGSLSNELRLLAGDAPYYGCAMAFRREAKDLILPFPEFLVESHDLWIATVGNTARGLAHVQSPVLRRRLHDANASAPKPRGLRKALQSRWMLIRAWREASRRVGSLR</sequence>
<dbReference type="AlphaFoldDB" id="A0A4Y5YUJ8"/>
<evidence type="ECO:0000313" key="3">
    <source>
        <dbReference type="Proteomes" id="UP000316125"/>
    </source>
</evidence>
<feature type="domain" description="Glycosyltransferase 2-like" evidence="1">
    <location>
        <begin position="1"/>
        <end position="160"/>
    </location>
</feature>
<gene>
    <name evidence="2" type="ORF">FIV50_06235</name>
</gene>
<dbReference type="EMBL" id="CP041040">
    <property type="protein sequence ID" value="QDE36550.1"/>
    <property type="molecule type" value="Genomic_DNA"/>
</dbReference>
<dbReference type="PANTHER" id="PTHR43685">
    <property type="entry name" value="GLYCOSYLTRANSFERASE"/>
    <property type="match status" value="1"/>
</dbReference>
<name>A0A4Y5YUJ8_9MICO</name>
<proteinExistence type="predicted"/>
<dbReference type="InterPro" id="IPR050834">
    <property type="entry name" value="Glycosyltransf_2"/>
</dbReference>
<keyword evidence="2" id="KW-0808">Transferase</keyword>
<dbReference type="PANTHER" id="PTHR43685:SF11">
    <property type="entry name" value="GLYCOSYLTRANSFERASE TAGX-RELATED"/>
    <property type="match status" value="1"/>
</dbReference>
<dbReference type="Gene3D" id="3.90.550.10">
    <property type="entry name" value="Spore Coat Polysaccharide Biosynthesis Protein SpsA, Chain A"/>
    <property type="match status" value="1"/>
</dbReference>
<dbReference type="SUPFAM" id="SSF53448">
    <property type="entry name" value="Nucleotide-diphospho-sugar transferases"/>
    <property type="match status" value="1"/>
</dbReference>
<dbReference type="Proteomes" id="UP000316125">
    <property type="component" value="Chromosome"/>
</dbReference>
<evidence type="ECO:0000313" key="2">
    <source>
        <dbReference type="EMBL" id="QDE36550.1"/>
    </source>
</evidence>
<protein>
    <submittedName>
        <fullName evidence="2">Glycosyltransferase</fullName>
    </submittedName>
</protein>
<dbReference type="InterPro" id="IPR001173">
    <property type="entry name" value="Glyco_trans_2-like"/>
</dbReference>
<accession>A0A4Y5YUJ8</accession>
<dbReference type="OrthoDB" id="9802649at2"/>
<organism evidence="2 3">
    <name type="scientific">Microbacterium foliorum</name>
    <dbReference type="NCBI Taxonomy" id="104336"/>
    <lineage>
        <taxon>Bacteria</taxon>
        <taxon>Bacillati</taxon>
        <taxon>Actinomycetota</taxon>
        <taxon>Actinomycetes</taxon>
        <taxon>Micrococcales</taxon>
        <taxon>Microbacteriaceae</taxon>
        <taxon>Microbacterium</taxon>
    </lineage>
</organism>
<reference evidence="2 3" key="1">
    <citation type="submission" date="2019-06" db="EMBL/GenBank/DDBJ databases">
        <title>Complete genome of Microbacterium foliorum M2.</title>
        <authorList>
            <person name="Cao G."/>
        </authorList>
    </citation>
    <scope>NUCLEOTIDE SEQUENCE [LARGE SCALE GENOMIC DNA]</scope>
    <source>
        <strain evidence="2 3">M2</strain>
    </source>
</reference>
<dbReference type="Pfam" id="PF00535">
    <property type="entry name" value="Glycos_transf_2"/>
    <property type="match status" value="1"/>
</dbReference>
<dbReference type="GO" id="GO:0016740">
    <property type="term" value="F:transferase activity"/>
    <property type="evidence" value="ECO:0007669"/>
    <property type="project" value="UniProtKB-KW"/>
</dbReference>
<dbReference type="InterPro" id="IPR029044">
    <property type="entry name" value="Nucleotide-diphossugar_trans"/>
</dbReference>